<dbReference type="CDD" id="cd02440">
    <property type="entry name" value="AdoMet_MTases"/>
    <property type="match status" value="1"/>
</dbReference>
<dbReference type="EMBL" id="MHMH01000021">
    <property type="protein sequence ID" value="OGZ23990.1"/>
    <property type="molecule type" value="Genomic_DNA"/>
</dbReference>
<dbReference type="SUPFAM" id="SSF53335">
    <property type="entry name" value="S-adenosyl-L-methionine-dependent methyltransferases"/>
    <property type="match status" value="1"/>
</dbReference>
<sequence>MKKFQQTREVINYAKKYISGSTLDLGAGFGKYRDIIEPNTSGYTTFDMVPGKNIDVVGDALNLPFPEESFETVISTQVLEHVAKPWVMVEEIHRVLKPGGRCILTAPFLGPYHPDPGDYFRYTVEGIRLLFKNEGFQIIECDYSGQVFSVLAEFIRFSWFNPFKKRKRGSFKLAHFMAKIARFLDRFTKNKIIYSNVYIVAQK</sequence>
<dbReference type="STRING" id="1801672.A2896_01455"/>
<evidence type="ECO:0000313" key="3">
    <source>
        <dbReference type="Proteomes" id="UP000178647"/>
    </source>
</evidence>
<reference evidence="2 3" key="1">
    <citation type="journal article" date="2016" name="Nat. Commun.">
        <title>Thousands of microbial genomes shed light on interconnected biogeochemical processes in an aquifer system.</title>
        <authorList>
            <person name="Anantharaman K."/>
            <person name="Brown C.T."/>
            <person name="Hug L.A."/>
            <person name="Sharon I."/>
            <person name="Castelle C.J."/>
            <person name="Probst A.J."/>
            <person name="Thomas B.C."/>
            <person name="Singh A."/>
            <person name="Wilkins M.J."/>
            <person name="Karaoz U."/>
            <person name="Brodie E.L."/>
            <person name="Williams K.H."/>
            <person name="Hubbard S.S."/>
            <person name="Banfield J.F."/>
        </authorList>
    </citation>
    <scope>NUCLEOTIDE SEQUENCE [LARGE SCALE GENOMIC DNA]</scope>
</reference>
<proteinExistence type="predicted"/>
<dbReference type="AlphaFoldDB" id="A0A1G2EF65"/>
<dbReference type="GO" id="GO:0008757">
    <property type="term" value="F:S-adenosylmethionine-dependent methyltransferase activity"/>
    <property type="evidence" value="ECO:0007669"/>
    <property type="project" value="InterPro"/>
</dbReference>
<evidence type="ECO:0000313" key="2">
    <source>
        <dbReference type="EMBL" id="OGZ23990.1"/>
    </source>
</evidence>
<name>A0A1G2EF65_9BACT</name>
<dbReference type="InterPro" id="IPR029063">
    <property type="entry name" value="SAM-dependent_MTases_sf"/>
</dbReference>
<organism evidence="2 3">
    <name type="scientific">Candidatus Nealsonbacteria bacterium RIFCSPLOWO2_01_FULL_43_32</name>
    <dbReference type="NCBI Taxonomy" id="1801672"/>
    <lineage>
        <taxon>Bacteria</taxon>
        <taxon>Candidatus Nealsoniibacteriota</taxon>
    </lineage>
</organism>
<dbReference type="Pfam" id="PF08241">
    <property type="entry name" value="Methyltransf_11"/>
    <property type="match status" value="1"/>
</dbReference>
<dbReference type="Gene3D" id="3.40.50.150">
    <property type="entry name" value="Vaccinia Virus protein VP39"/>
    <property type="match status" value="1"/>
</dbReference>
<accession>A0A1G2EF65</accession>
<evidence type="ECO:0000259" key="1">
    <source>
        <dbReference type="Pfam" id="PF08241"/>
    </source>
</evidence>
<comment type="caution">
    <text evidence="2">The sequence shown here is derived from an EMBL/GenBank/DDBJ whole genome shotgun (WGS) entry which is preliminary data.</text>
</comment>
<dbReference type="Proteomes" id="UP000178647">
    <property type="component" value="Unassembled WGS sequence"/>
</dbReference>
<dbReference type="InterPro" id="IPR013216">
    <property type="entry name" value="Methyltransf_11"/>
</dbReference>
<feature type="domain" description="Methyltransferase type 11" evidence="1">
    <location>
        <begin position="23"/>
        <end position="104"/>
    </location>
</feature>
<gene>
    <name evidence="2" type="ORF">A2896_01455</name>
</gene>
<protein>
    <recommendedName>
        <fullName evidence="1">Methyltransferase type 11 domain-containing protein</fullName>
    </recommendedName>
</protein>